<dbReference type="FunFam" id="3.40.50.1000:FF:000093">
    <property type="entry name" value="NLI interacting factor-like phosphatase family protein"/>
    <property type="match status" value="1"/>
</dbReference>
<dbReference type="NCBIfam" id="TIGR02251">
    <property type="entry name" value="HIF-SF_euk"/>
    <property type="match status" value="1"/>
</dbReference>
<dbReference type="STRING" id="312017.I7MHG7"/>
<dbReference type="eggNOG" id="KOG1605">
    <property type="taxonomic scope" value="Eukaryota"/>
</dbReference>
<dbReference type="GO" id="GO:0016791">
    <property type="term" value="F:phosphatase activity"/>
    <property type="evidence" value="ECO:0007669"/>
    <property type="project" value="InterPro"/>
</dbReference>
<feature type="domain" description="FCP1 homology" evidence="2">
    <location>
        <begin position="105"/>
        <end position="266"/>
    </location>
</feature>
<evidence type="ECO:0000313" key="4">
    <source>
        <dbReference type="Proteomes" id="UP000009168"/>
    </source>
</evidence>
<dbReference type="GeneID" id="7831716"/>
<feature type="region of interest" description="Disordered" evidence="1">
    <location>
        <begin position="376"/>
        <end position="407"/>
    </location>
</feature>
<sequence length="537" mass="61940">MQVYQGSGYNLETCVNGKLNQNTSMHLSTKTKETLPCEYDLQLKNEDKDLKEIDQQPMSLYAKLCQCLNIFQSQKKNIDNYIIQEFVEEGIVDRQPVKIPPQEYDLVGKKTLVLDLDETLITSSVLEFKSADLKIKVNLPNGRGKNVWVKFRPGVQNFLNEMNELYELIIFTSSIKEYANAVIDFLDCESLVNVRIFRENCSIDSNGNLYKDLCKLNRNIGEIIIIDNQASQFKKNPENGIQIKDFKIDNNSDQELLNLIPFLKFMSSVKDVRNIQAYMNDYYSGNVINYIDINGMQCQFQRGIAVEESRLQTEKTESKIDPIDLKFNENESSNLGDTIKLDSKEYKKQDSNSMINHFEDDIDAAIKIQQSMNKHNNKLSNDEVAKPIKKSPEKNQHKEKESQSEKKHIFKNIHKVAAKTVFDFTQFKQSLFNKLGSINDPEKENIQANVNLQNVLQSPVYSNLQDVSSEQSAHCISKEEIEHNQNSTIDNSEQFIKRPKRKIIQPHKRRCASQAIKFIEVNMKEENFNSPNTAKEV</sequence>
<name>I7MHG7_TETTS</name>
<dbReference type="AlphaFoldDB" id="I7MHG7"/>
<dbReference type="PANTHER" id="PTHR12210">
    <property type="entry name" value="DULLARD PROTEIN PHOSPHATASE"/>
    <property type="match status" value="1"/>
</dbReference>
<accession>I7MHG7</accession>
<gene>
    <name evidence="3" type="ORF">TTHERM_00494110</name>
</gene>
<dbReference type="SUPFAM" id="SSF56784">
    <property type="entry name" value="HAD-like"/>
    <property type="match status" value="1"/>
</dbReference>
<proteinExistence type="predicted"/>
<dbReference type="InterPro" id="IPR023214">
    <property type="entry name" value="HAD_sf"/>
</dbReference>
<dbReference type="RefSeq" id="XP_001023204.2">
    <property type="nucleotide sequence ID" value="XM_001023204.2"/>
</dbReference>
<dbReference type="Gene3D" id="3.40.50.1000">
    <property type="entry name" value="HAD superfamily/HAD-like"/>
    <property type="match status" value="1"/>
</dbReference>
<dbReference type="InterPro" id="IPR011948">
    <property type="entry name" value="Dullard_phosphatase"/>
</dbReference>
<feature type="compositionally biased region" description="Basic and acidic residues" evidence="1">
    <location>
        <begin position="380"/>
        <end position="407"/>
    </location>
</feature>
<evidence type="ECO:0000259" key="2">
    <source>
        <dbReference type="PROSITE" id="PS50969"/>
    </source>
</evidence>
<keyword evidence="4" id="KW-1185">Reference proteome</keyword>
<protein>
    <submittedName>
        <fullName evidence="3">NLI interacting factor-like phosphatase</fullName>
    </submittedName>
</protein>
<dbReference type="OrthoDB" id="277011at2759"/>
<dbReference type="KEGG" id="tet:TTHERM_00494110"/>
<dbReference type="InterPro" id="IPR036412">
    <property type="entry name" value="HAD-like_sf"/>
</dbReference>
<dbReference type="EMBL" id="GG662512">
    <property type="protein sequence ID" value="EAS02959.2"/>
    <property type="molecule type" value="Genomic_DNA"/>
</dbReference>
<evidence type="ECO:0000313" key="3">
    <source>
        <dbReference type="EMBL" id="EAS02959.2"/>
    </source>
</evidence>
<dbReference type="InterPro" id="IPR004274">
    <property type="entry name" value="FCP1_dom"/>
</dbReference>
<dbReference type="SMART" id="SM00577">
    <property type="entry name" value="CPDc"/>
    <property type="match status" value="1"/>
</dbReference>
<organism evidence="3 4">
    <name type="scientific">Tetrahymena thermophila (strain SB210)</name>
    <dbReference type="NCBI Taxonomy" id="312017"/>
    <lineage>
        <taxon>Eukaryota</taxon>
        <taxon>Sar</taxon>
        <taxon>Alveolata</taxon>
        <taxon>Ciliophora</taxon>
        <taxon>Intramacronucleata</taxon>
        <taxon>Oligohymenophorea</taxon>
        <taxon>Hymenostomatida</taxon>
        <taxon>Tetrahymenina</taxon>
        <taxon>Tetrahymenidae</taxon>
        <taxon>Tetrahymena</taxon>
    </lineage>
</organism>
<dbReference type="PROSITE" id="PS50969">
    <property type="entry name" value="FCP1"/>
    <property type="match status" value="1"/>
</dbReference>
<dbReference type="Proteomes" id="UP000009168">
    <property type="component" value="Unassembled WGS sequence"/>
</dbReference>
<dbReference type="InParanoid" id="I7MHG7"/>
<dbReference type="CDD" id="cd07521">
    <property type="entry name" value="HAD_FCP1-like"/>
    <property type="match status" value="1"/>
</dbReference>
<evidence type="ECO:0000256" key="1">
    <source>
        <dbReference type="SAM" id="MobiDB-lite"/>
    </source>
</evidence>
<dbReference type="InterPro" id="IPR050365">
    <property type="entry name" value="TIM50"/>
</dbReference>
<reference evidence="4" key="1">
    <citation type="journal article" date="2006" name="PLoS Biol.">
        <title>Macronuclear genome sequence of the ciliate Tetrahymena thermophila, a model eukaryote.</title>
        <authorList>
            <person name="Eisen J.A."/>
            <person name="Coyne R.S."/>
            <person name="Wu M."/>
            <person name="Wu D."/>
            <person name="Thiagarajan M."/>
            <person name="Wortman J.R."/>
            <person name="Badger J.H."/>
            <person name="Ren Q."/>
            <person name="Amedeo P."/>
            <person name="Jones K.M."/>
            <person name="Tallon L.J."/>
            <person name="Delcher A.L."/>
            <person name="Salzberg S.L."/>
            <person name="Silva J.C."/>
            <person name="Haas B.J."/>
            <person name="Majoros W.H."/>
            <person name="Farzad M."/>
            <person name="Carlton J.M."/>
            <person name="Smith R.K. Jr."/>
            <person name="Garg J."/>
            <person name="Pearlman R.E."/>
            <person name="Karrer K.M."/>
            <person name="Sun L."/>
            <person name="Manning G."/>
            <person name="Elde N.C."/>
            <person name="Turkewitz A.P."/>
            <person name="Asai D.J."/>
            <person name="Wilkes D.E."/>
            <person name="Wang Y."/>
            <person name="Cai H."/>
            <person name="Collins K."/>
            <person name="Stewart B.A."/>
            <person name="Lee S.R."/>
            <person name="Wilamowska K."/>
            <person name="Weinberg Z."/>
            <person name="Ruzzo W.L."/>
            <person name="Wloga D."/>
            <person name="Gaertig J."/>
            <person name="Frankel J."/>
            <person name="Tsao C.-C."/>
            <person name="Gorovsky M.A."/>
            <person name="Keeling P.J."/>
            <person name="Waller R.F."/>
            <person name="Patron N.J."/>
            <person name="Cherry J.M."/>
            <person name="Stover N.A."/>
            <person name="Krieger C.J."/>
            <person name="del Toro C."/>
            <person name="Ryder H.F."/>
            <person name="Williamson S.C."/>
            <person name="Barbeau R.A."/>
            <person name="Hamilton E.P."/>
            <person name="Orias E."/>
        </authorList>
    </citation>
    <scope>NUCLEOTIDE SEQUENCE [LARGE SCALE GENOMIC DNA]</scope>
    <source>
        <strain evidence="4">SB210</strain>
    </source>
</reference>
<dbReference type="Pfam" id="PF03031">
    <property type="entry name" value="NIF"/>
    <property type="match status" value="1"/>
</dbReference>